<dbReference type="EMBL" id="JAGIKT010000096">
    <property type="protein sequence ID" value="MBP0115733.1"/>
    <property type="molecule type" value="Genomic_DNA"/>
</dbReference>
<reference evidence="2 3" key="1">
    <citation type="submission" date="2021-03" db="EMBL/GenBank/DDBJ databases">
        <title>Genome Sequence of Bradyrhizobium vignae strain ISRA400.</title>
        <authorList>
            <person name="Tisa L.S."/>
            <person name="Svistoonoff S."/>
            <person name="Hocher V."/>
            <person name="Fall S."/>
            <person name="Zaiya A."/>
            <person name="Naing D."/>
            <person name="Niang N."/>
            <person name="Diouf A."/>
            <person name="Dasylva M.C."/>
            <person name="Toure O."/>
            <person name="Gueye M."/>
            <person name="Gully D."/>
            <person name="Tisseyre P."/>
            <person name="Simpson S."/>
            <person name="Morris K."/>
            <person name="Thomas W.K."/>
        </authorList>
    </citation>
    <scope>NUCLEOTIDE SEQUENCE [LARGE SCALE GENOMIC DNA]</scope>
    <source>
        <strain evidence="2 3">ISRA400</strain>
    </source>
</reference>
<evidence type="ECO:0000256" key="1">
    <source>
        <dbReference type="SAM" id="MobiDB-lite"/>
    </source>
</evidence>
<dbReference type="RefSeq" id="WP_209296439.1">
    <property type="nucleotide sequence ID" value="NZ_JAGIKT010000096.1"/>
</dbReference>
<sequence>MASKRQIEANRANAAKSTGPQTSAGRAISSRNAYRHGLSRWNDSDASGFAGFDAVFAEEFKGAGMEIAFQDLAQARSRQDCLRAIRLDLILAVIEGAEPKQMRLLHGLERYEKVALSRQRRGLKRMRRNNG</sequence>
<accession>A0ABS4A5Q5</accession>
<keyword evidence="3" id="KW-1185">Reference proteome</keyword>
<evidence type="ECO:0000313" key="2">
    <source>
        <dbReference type="EMBL" id="MBP0115733.1"/>
    </source>
</evidence>
<organism evidence="2 3">
    <name type="scientific">Bradyrhizobium vignae</name>
    <dbReference type="NCBI Taxonomy" id="1549949"/>
    <lineage>
        <taxon>Bacteria</taxon>
        <taxon>Pseudomonadati</taxon>
        <taxon>Pseudomonadota</taxon>
        <taxon>Alphaproteobacteria</taxon>
        <taxon>Hyphomicrobiales</taxon>
        <taxon>Nitrobacteraceae</taxon>
        <taxon>Bradyrhizobium</taxon>
    </lineage>
</organism>
<feature type="compositionally biased region" description="Polar residues" evidence="1">
    <location>
        <begin position="15"/>
        <end position="29"/>
    </location>
</feature>
<name>A0ABS4A5Q5_9BRAD</name>
<dbReference type="Proteomes" id="UP000669317">
    <property type="component" value="Unassembled WGS sequence"/>
</dbReference>
<evidence type="ECO:0008006" key="4">
    <source>
        <dbReference type="Google" id="ProtNLM"/>
    </source>
</evidence>
<protein>
    <recommendedName>
        <fullName evidence="4">Terminase small subunit</fullName>
    </recommendedName>
</protein>
<proteinExistence type="predicted"/>
<gene>
    <name evidence="2" type="ORF">JWS04_32640</name>
</gene>
<feature type="region of interest" description="Disordered" evidence="1">
    <location>
        <begin position="1"/>
        <end position="29"/>
    </location>
</feature>
<comment type="caution">
    <text evidence="2">The sequence shown here is derived from an EMBL/GenBank/DDBJ whole genome shotgun (WGS) entry which is preliminary data.</text>
</comment>
<evidence type="ECO:0000313" key="3">
    <source>
        <dbReference type="Proteomes" id="UP000669317"/>
    </source>
</evidence>